<comment type="caution">
    <text evidence="1">The sequence shown here is derived from an EMBL/GenBank/DDBJ whole genome shotgun (WGS) entry which is preliminary data.</text>
</comment>
<proteinExistence type="predicted"/>
<protein>
    <recommendedName>
        <fullName evidence="3">Fungal N-terminal domain-containing protein</fullName>
    </recommendedName>
</protein>
<organism evidence="1 2">
    <name type="scientific">Lepraria neglecta</name>
    <dbReference type="NCBI Taxonomy" id="209136"/>
    <lineage>
        <taxon>Eukaryota</taxon>
        <taxon>Fungi</taxon>
        <taxon>Dikarya</taxon>
        <taxon>Ascomycota</taxon>
        <taxon>Pezizomycotina</taxon>
        <taxon>Lecanoromycetes</taxon>
        <taxon>OSLEUM clade</taxon>
        <taxon>Lecanoromycetidae</taxon>
        <taxon>Lecanorales</taxon>
        <taxon>Lecanorineae</taxon>
        <taxon>Stereocaulaceae</taxon>
        <taxon>Lepraria</taxon>
    </lineage>
</organism>
<evidence type="ECO:0000313" key="2">
    <source>
        <dbReference type="Proteomes" id="UP001276659"/>
    </source>
</evidence>
<evidence type="ECO:0008006" key="3">
    <source>
        <dbReference type="Google" id="ProtNLM"/>
    </source>
</evidence>
<dbReference type="AlphaFoldDB" id="A0AAD9ZCJ0"/>
<dbReference type="EMBL" id="JASNWA010000007">
    <property type="protein sequence ID" value="KAK3173753.1"/>
    <property type="molecule type" value="Genomic_DNA"/>
</dbReference>
<accession>A0AAD9ZCJ0</accession>
<name>A0AAD9ZCJ0_9LECA</name>
<sequence>MAMETIAAVSLAGNILQFLDFAGGVVSKTGQIYDSASGTLEEHDDQENAASHLKTLTGNIKAADGPSDPVLEKLCSRCSEVAEELLKALQGMAAKGKHSRSQSLRKALKALWGKEKLQRLESRVAAFRQELILHATFDLRARVDVSSVQQTEAFQKLDDATKRGATQILEAVQESRDQVITASEAQSRELRTLHTQTQGVLRQEIESTTVLLEEQNERNRTIAANEDRKSRTEVLNAIAGAVCEQDRAISAEGQNVSTKVGEEHQHTRAEIAERLDMNQELMTQEITGLKRGLRQLELEIGRKVEELKSLVIMINTTREGSDRRLLKAKGNSATVVLMSLHELYNSLKELLTPLLQQAKSLFGTTVPKLYSNTIQLERMSQSSQPVTSDDQANFSLPMYYAFYYKPLFQSNHRGDTKPEMFLPSKMQQWIRKLNELTDGDAGTSPDALAVLDLARNGDQLVWTLASIVACLSSTMSDEMVTRVMITVFSTRYDPRCILPAKWSSPCSPSCSAVCIHHPLPGIPTSVDQLFAEDSPYMKLQRPRYGLDCAIGQRLVHDITLWSHLACVAGLQEAVTNMKINNAENSSTMHHTLVLLGLLAQPPPWNVQFVPYKGQWPSMTLLVWSKNVLFHDKRLYIRIYDGAPHNYVVDVLESLGMRMQVGVVDGLLQFPVLDMTTLKTHVRNDWYGSMDYRDFLKNDSWWPRQKSYDDWLKHNVHEIEGQNEDAREDMIGLQELFAPHRQQVFGGGVRRASEICELASEVFELPSQKNPEF</sequence>
<dbReference type="Proteomes" id="UP001276659">
    <property type="component" value="Unassembled WGS sequence"/>
</dbReference>
<gene>
    <name evidence="1" type="ORF">OEA41_007085</name>
</gene>
<evidence type="ECO:0000313" key="1">
    <source>
        <dbReference type="EMBL" id="KAK3173753.1"/>
    </source>
</evidence>
<reference evidence="1" key="1">
    <citation type="submission" date="2022-11" db="EMBL/GenBank/DDBJ databases">
        <title>Chromosomal genome sequence assembly and mating type (MAT) locus characterization of the leprose asexual lichenized fungus Lepraria neglecta (Nyl.) Erichsen.</title>
        <authorList>
            <person name="Allen J.L."/>
            <person name="Pfeffer B."/>
        </authorList>
    </citation>
    <scope>NUCLEOTIDE SEQUENCE</scope>
    <source>
        <strain evidence="1">Allen 5258</strain>
    </source>
</reference>
<keyword evidence="2" id="KW-1185">Reference proteome</keyword>